<protein>
    <submittedName>
        <fullName evidence="2">Uncharacterized protein</fullName>
    </submittedName>
</protein>
<keyword evidence="3" id="KW-1185">Reference proteome</keyword>
<evidence type="ECO:0000256" key="1">
    <source>
        <dbReference type="SAM" id="MobiDB-lite"/>
    </source>
</evidence>
<feature type="compositionally biased region" description="Basic and acidic residues" evidence="1">
    <location>
        <begin position="71"/>
        <end position="84"/>
    </location>
</feature>
<dbReference type="EMBL" id="CANL01000001">
    <property type="protein sequence ID" value="CCM62062.1"/>
    <property type="molecule type" value="Genomic_DNA"/>
</dbReference>
<gene>
    <name evidence="2" type="ORF">BN381_10293</name>
</gene>
<feature type="compositionally biased region" description="Low complexity" evidence="1">
    <location>
        <begin position="17"/>
        <end position="31"/>
    </location>
</feature>
<feature type="compositionally biased region" description="Basic and acidic residues" evidence="1">
    <location>
        <begin position="32"/>
        <end position="45"/>
    </location>
</feature>
<sequence length="194" mass="20202">MIVGPASSRPRPPGGPMAPALAISSATTTASPRERSRPNHSDGHAGTDQWASRNIVHHSPTVRSGSQLAVTHDDTSARSSELSRSEGSLGLSVLVVASLMDVDATAGRRLGLDRAVKFDLVADWVADWVADGDALTWMRRGAATVSCRDVATSGSDAAYRRRGPSSGGTAADEGDRRRPPAGGHGGVRGKRTGW</sequence>
<feature type="region of interest" description="Disordered" evidence="1">
    <location>
        <begin position="1"/>
        <end position="51"/>
    </location>
</feature>
<dbReference type="Proteomes" id="UP000018291">
    <property type="component" value="Unassembled WGS sequence"/>
</dbReference>
<organism evidence="2 3">
    <name type="scientific">Candidatus Neomicrothrix parvicella RN1</name>
    <dbReference type="NCBI Taxonomy" id="1229780"/>
    <lineage>
        <taxon>Bacteria</taxon>
        <taxon>Bacillati</taxon>
        <taxon>Actinomycetota</taxon>
        <taxon>Acidimicrobiia</taxon>
        <taxon>Acidimicrobiales</taxon>
        <taxon>Microthrixaceae</taxon>
        <taxon>Candidatus Neomicrothrix</taxon>
    </lineage>
</organism>
<evidence type="ECO:0000313" key="3">
    <source>
        <dbReference type="Proteomes" id="UP000018291"/>
    </source>
</evidence>
<feature type="region of interest" description="Disordered" evidence="1">
    <location>
        <begin position="153"/>
        <end position="194"/>
    </location>
</feature>
<feature type="region of interest" description="Disordered" evidence="1">
    <location>
        <begin position="63"/>
        <end position="84"/>
    </location>
</feature>
<dbReference type="HOGENOM" id="CLU_1400251_0_0_11"/>
<reference evidence="2 3" key="1">
    <citation type="journal article" date="2013" name="ISME J.">
        <title>Metabolic model for the filamentous 'Candidatus Microthrix parvicella' based on genomic and metagenomic analyses.</title>
        <authorList>
            <person name="Jon McIlroy S."/>
            <person name="Kristiansen R."/>
            <person name="Albertsen M."/>
            <person name="Michael Karst S."/>
            <person name="Rossetti S."/>
            <person name="Lund Nielsen J."/>
            <person name="Tandoi V."/>
            <person name="James Seviour R."/>
            <person name="Nielsen P.H."/>
        </authorList>
    </citation>
    <scope>NUCLEOTIDE SEQUENCE [LARGE SCALE GENOMIC DNA]</scope>
    <source>
        <strain evidence="2 3">RN1</strain>
    </source>
</reference>
<accession>R4Z0A2</accession>
<name>R4Z0A2_9ACTN</name>
<comment type="caution">
    <text evidence="2">The sequence shown here is derived from an EMBL/GenBank/DDBJ whole genome shotgun (WGS) entry which is preliminary data.</text>
</comment>
<proteinExistence type="predicted"/>
<evidence type="ECO:0000313" key="2">
    <source>
        <dbReference type="EMBL" id="CCM62062.1"/>
    </source>
</evidence>
<dbReference type="AlphaFoldDB" id="R4Z0A2"/>